<name>A0A7S3GL98_9EUKA</name>
<dbReference type="AlphaFoldDB" id="A0A7S3GL98"/>
<sequence>MQTNGYDCGIFVIRMVKTIIANSWWSPNDDRGVSFISLMQSHVGFADKTENCLYERPMSLGRNRIRSIITLLHTRSCKRAVCTVCSEWKSQHEPKKPSARLSSRSSPSSSTLPTPARQLPKLGERAKRGSDDRLQGSTARKKRKAMEGYDDEEEEDEREEIAGAKKREREEKQEKENKEEDRREGFADLPMENSSPVHPPSAASSPVPHSRLAESVDAEESMDISPRPLTLASSSHLDSQDSVEMEEEQSMRKARVEIGENEVEAGDVQVVGERGTEIGSSVKVMVKPMGVQYSTRVSPASQTRRRGDDLSTHRSPEQLRRRVAGRGKKREGSPHQARKTGAVSCSESGSSDENDGFLEVYGTGGGNGSGGYARSAGRGGKRGQERRASDREVDASPGEGGKRDSHEVTAIPKQVKQIDSDEEG</sequence>
<dbReference type="EMBL" id="HBIB01048766">
    <property type="protein sequence ID" value="CAE0269770.1"/>
    <property type="molecule type" value="Transcribed_RNA"/>
</dbReference>
<feature type="region of interest" description="Disordered" evidence="1">
    <location>
        <begin position="92"/>
        <end position="260"/>
    </location>
</feature>
<feature type="compositionally biased region" description="Acidic residues" evidence="1">
    <location>
        <begin position="148"/>
        <end position="159"/>
    </location>
</feature>
<feature type="compositionally biased region" description="Basic and acidic residues" evidence="1">
    <location>
        <begin position="249"/>
        <end position="258"/>
    </location>
</feature>
<feature type="compositionally biased region" description="Low complexity" evidence="1">
    <location>
        <begin position="194"/>
        <end position="210"/>
    </location>
</feature>
<gene>
    <name evidence="2" type="ORF">PBIL07802_LOCUS32123</name>
</gene>
<feature type="compositionally biased region" description="Basic and acidic residues" evidence="1">
    <location>
        <begin position="160"/>
        <end position="186"/>
    </location>
</feature>
<feature type="region of interest" description="Disordered" evidence="1">
    <location>
        <begin position="290"/>
        <end position="424"/>
    </location>
</feature>
<feature type="compositionally biased region" description="Basic and acidic residues" evidence="1">
    <location>
        <begin position="382"/>
        <end position="407"/>
    </location>
</feature>
<feature type="compositionally biased region" description="Basic and acidic residues" evidence="1">
    <location>
        <begin position="122"/>
        <end position="134"/>
    </location>
</feature>
<reference evidence="2" key="1">
    <citation type="submission" date="2021-01" db="EMBL/GenBank/DDBJ databases">
        <authorList>
            <person name="Corre E."/>
            <person name="Pelletier E."/>
            <person name="Niang G."/>
            <person name="Scheremetjew M."/>
            <person name="Finn R."/>
            <person name="Kale V."/>
            <person name="Holt S."/>
            <person name="Cochrane G."/>
            <person name="Meng A."/>
            <person name="Brown T."/>
            <person name="Cohen L."/>
        </authorList>
    </citation>
    <scope>NUCLEOTIDE SEQUENCE</scope>
    <source>
        <strain evidence="2">NIES-2562</strain>
    </source>
</reference>
<feature type="compositionally biased region" description="Polar residues" evidence="1">
    <location>
        <begin position="231"/>
        <end position="240"/>
    </location>
</feature>
<feature type="compositionally biased region" description="Polar residues" evidence="1">
    <location>
        <begin position="292"/>
        <end position="302"/>
    </location>
</feature>
<accession>A0A7S3GL98</accession>
<evidence type="ECO:0000256" key="1">
    <source>
        <dbReference type="SAM" id="MobiDB-lite"/>
    </source>
</evidence>
<dbReference type="Gene3D" id="1.10.418.20">
    <property type="match status" value="1"/>
</dbReference>
<proteinExistence type="predicted"/>
<protein>
    <submittedName>
        <fullName evidence="2">Uncharacterized protein</fullName>
    </submittedName>
</protein>
<feature type="compositionally biased region" description="Low complexity" evidence="1">
    <location>
        <begin position="99"/>
        <end position="116"/>
    </location>
</feature>
<organism evidence="2">
    <name type="scientific">Palpitomonas bilix</name>
    <dbReference type="NCBI Taxonomy" id="652834"/>
    <lineage>
        <taxon>Eukaryota</taxon>
        <taxon>Eukaryota incertae sedis</taxon>
    </lineage>
</organism>
<feature type="compositionally biased region" description="Gly residues" evidence="1">
    <location>
        <begin position="362"/>
        <end position="371"/>
    </location>
</feature>
<feature type="compositionally biased region" description="Basic and acidic residues" evidence="1">
    <location>
        <begin position="305"/>
        <end position="320"/>
    </location>
</feature>
<evidence type="ECO:0000313" key="2">
    <source>
        <dbReference type="EMBL" id="CAE0269770.1"/>
    </source>
</evidence>